<feature type="transmembrane region" description="Helical" evidence="1">
    <location>
        <begin position="12"/>
        <end position="30"/>
    </location>
</feature>
<dbReference type="InterPro" id="IPR042150">
    <property type="entry name" value="MmRce1-like"/>
</dbReference>
<protein>
    <submittedName>
        <fullName evidence="3">CPBP family glutamic-type intramembrane protease</fullName>
        <ecNumber evidence="3">3.4.-.-</ecNumber>
    </submittedName>
</protein>
<dbReference type="Proteomes" id="UP001619911">
    <property type="component" value="Unassembled WGS sequence"/>
</dbReference>
<organism evidence="3 4">
    <name type="scientific">Bacillus lumedeiriae</name>
    <dbReference type="NCBI Taxonomy" id="3058829"/>
    <lineage>
        <taxon>Bacteria</taxon>
        <taxon>Bacillati</taxon>
        <taxon>Bacillota</taxon>
        <taxon>Bacilli</taxon>
        <taxon>Bacillales</taxon>
        <taxon>Bacillaceae</taxon>
        <taxon>Bacillus</taxon>
    </lineage>
</organism>
<accession>A0ABW8I7S7</accession>
<comment type="caution">
    <text evidence="3">The sequence shown here is derived from an EMBL/GenBank/DDBJ whole genome shotgun (WGS) entry which is preliminary data.</text>
</comment>
<evidence type="ECO:0000256" key="1">
    <source>
        <dbReference type="SAM" id="Phobius"/>
    </source>
</evidence>
<feature type="transmembrane region" description="Helical" evidence="1">
    <location>
        <begin position="73"/>
        <end position="92"/>
    </location>
</feature>
<dbReference type="Pfam" id="PF02517">
    <property type="entry name" value="Rce1-like"/>
    <property type="match status" value="1"/>
</dbReference>
<feature type="transmembrane region" description="Helical" evidence="1">
    <location>
        <begin position="112"/>
        <end position="131"/>
    </location>
</feature>
<sequence length="268" mass="30388">MLKNLSDMQKASIYMAFVFFFVFMIIMLPVKQSTSLFMFVPFASVLMTMLLTGEGFTKAGWKQLGFHRFPLKLSLWALIIPMVPIIIGYMIVWLTGLGTFGIGEEYEGRGTFLFVGFFISFIVSSLTVTLGEEIGWRGYLAAKLKKIGLAKALLLNGFIWGLFHLPIMLFTDIYHGDVHLLIFIPLFMATVTLAGAFITYVRYVTGSIWPAIFAHSAHNLMWHYGEIFTQNPSPVVPYITGDAGIVLIIFYLMIFVWMIKRNKGQMLL</sequence>
<feature type="domain" description="CAAX prenyl protease 2/Lysostaphin resistance protein A-like" evidence="2">
    <location>
        <begin position="117"/>
        <end position="221"/>
    </location>
</feature>
<feature type="transmembrane region" description="Helical" evidence="1">
    <location>
        <begin position="208"/>
        <end position="225"/>
    </location>
</feature>
<name>A0ABW8I7S7_9BACI</name>
<dbReference type="EMBL" id="JAUIYO010000004">
    <property type="protein sequence ID" value="MFK2825542.1"/>
    <property type="molecule type" value="Genomic_DNA"/>
</dbReference>
<feature type="transmembrane region" description="Helical" evidence="1">
    <location>
        <begin position="36"/>
        <end position="53"/>
    </location>
</feature>
<feature type="transmembrane region" description="Helical" evidence="1">
    <location>
        <begin position="237"/>
        <end position="259"/>
    </location>
</feature>
<keyword evidence="3" id="KW-0645">Protease</keyword>
<keyword evidence="1" id="KW-0812">Transmembrane</keyword>
<reference evidence="3 4" key="1">
    <citation type="submission" date="2023-07" db="EMBL/GenBank/DDBJ databases">
        <title>Bacillus lucianemedeirus sp. nov, a new species isolated from an immunobiological production facility.</title>
        <authorList>
            <person name="Costa L.V."/>
            <person name="Miranda R.V.S.L."/>
            <person name="Brandao M.L.L."/>
            <person name="Reis C.M.F."/>
            <person name="Frazao A.M."/>
            <person name="Cruz F.V."/>
            <person name="Baio P.V.P."/>
            <person name="Veras J.F.C."/>
            <person name="Ramos J.N."/>
            <person name="Vieira V."/>
        </authorList>
    </citation>
    <scope>NUCLEOTIDE SEQUENCE [LARGE SCALE GENOMIC DNA]</scope>
    <source>
        <strain evidence="3 4">B190/17</strain>
    </source>
</reference>
<evidence type="ECO:0000313" key="3">
    <source>
        <dbReference type="EMBL" id="MFK2825542.1"/>
    </source>
</evidence>
<dbReference type="GO" id="GO:0006508">
    <property type="term" value="P:proteolysis"/>
    <property type="evidence" value="ECO:0007669"/>
    <property type="project" value="UniProtKB-KW"/>
</dbReference>
<keyword evidence="3" id="KW-0378">Hydrolase</keyword>
<dbReference type="GO" id="GO:0008233">
    <property type="term" value="F:peptidase activity"/>
    <property type="evidence" value="ECO:0007669"/>
    <property type="project" value="UniProtKB-KW"/>
</dbReference>
<evidence type="ECO:0000259" key="2">
    <source>
        <dbReference type="Pfam" id="PF02517"/>
    </source>
</evidence>
<dbReference type="InterPro" id="IPR003675">
    <property type="entry name" value="Rce1/LyrA-like_dom"/>
</dbReference>
<gene>
    <name evidence="3" type="ORF">QYG89_07605</name>
</gene>
<feature type="transmembrane region" description="Helical" evidence="1">
    <location>
        <begin position="152"/>
        <end position="174"/>
    </location>
</feature>
<feature type="transmembrane region" description="Helical" evidence="1">
    <location>
        <begin position="180"/>
        <end position="201"/>
    </location>
</feature>
<dbReference type="RefSeq" id="WP_404316224.1">
    <property type="nucleotide sequence ID" value="NZ_JAUIYO010000004.1"/>
</dbReference>
<evidence type="ECO:0000313" key="4">
    <source>
        <dbReference type="Proteomes" id="UP001619911"/>
    </source>
</evidence>
<dbReference type="EC" id="3.4.-.-" evidence="3"/>
<keyword evidence="1" id="KW-0472">Membrane</keyword>
<keyword evidence="1" id="KW-1133">Transmembrane helix</keyword>
<proteinExistence type="predicted"/>
<dbReference type="PANTHER" id="PTHR35797:SF1">
    <property type="entry name" value="PROTEASE"/>
    <property type="match status" value="1"/>
</dbReference>
<dbReference type="PANTHER" id="PTHR35797">
    <property type="entry name" value="PROTEASE-RELATED"/>
    <property type="match status" value="1"/>
</dbReference>
<keyword evidence="4" id="KW-1185">Reference proteome</keyword>